<feature type="non-terminal residue" evidence="2">
    <location>
        <position position="1"/>
    </location>
</feature>
<protein>
    <submittedName>
        <fullName evidence="2">40S ribosomal protein S15a</fullName>
    </submittedName>
</protein>
<feature type="region of interest" description="Disordered" evidence="1">
    <location>
        <begin position="1"/>
        <end position="35"/>
    </location>
</feature>
<gene>
    <name evidence="2" type="primary">RPS15A</name>
</gene>
<sequence>TLPRPPEVEREGGHGLPWRLQQKRPDRISPSDVFK</sequence>
<dbReference type="EMBL" id="JX971042">
    <property type="protein sequence ID" value="AGE93839.1"/>
    <property type="molecule type" value="Genomic_DNA"/>
</dbReference>
<evidence type="ECO:0000313" key="2">
    <source>
        <dbReference type="EMBL" id="AGE93839.1"/>
    </source>
</evidence>
<reference evidence="2" key="1">
    <citation type="submission" date="2012-10" db="EMBL/GenBank/DDBJ databases">
        <title>Development of 51 novel EST-linked microsatellites in the Mediterranean seagrass Posidonia oceanica.</title>
        <authorList>
            <person name="D'Esposito D."/>
            <person name="Orsini L."/>
            <person name="Procaccini G."/>
        </authorList>
    </citation>
    <scope>NUCLEOTIDE SEQUENCE</scope>
    <source>
        <tissue evidence="2">Leaf</tissue>
    </source>
</reference>
<feature type="compositionally biased region" description="Basic and acidic residues" evidence="1">
    <location>
        <begin position="1"/>
        <end position="13"/>
    </location>
</feature>
<feature type="compositionally biased region" description="Basic and acidic residues" evidence="1">
    <location>
        <begin position="23"/>
        <end position="35"/>
    </location>
</feature>
<accession>M1K5F8</accession>
<name>M1K5F8_POSOC</name>
<keyword evidence="2" id="KW-0689">Ribosomal protein</keyword>
<dbReference type="AlphaFoldDB" id="M1K5F8"/>
<feature type="non-terminal residue" evidence="2">
    <location>
        <position position="35"/>
    </location>
</feature>
<dbReference type="GO" id="GO:0005840">
    <property type="term" value="C:ribosome"/>
    <property type="evidence" value="ECO:0007669"/>
    <property type="project" value="UniProtKB-KW"/>
</dbReference>
<proteinExistence type="predicted"/>
<evidence type="ECO:0000256" key="1">
    <source>
        <dbReference type="SAM" id="MobiDB-lite"/>
    </source>
</evidence>
<keyword evidence="2" id="KW-0687">Ribonucleoprotein</keyword>
<organism evidence="2">
    <name type="scientific">Posidonia oceanica</name>
    <name type="common">Mediterranean tapeweed</name>
    <dbReference type="NCBI Taxonomy" id="55489"/>
    <lineage>
        <taxon>Eukaryota</taxon>
        <taxon>Viridiplantae</taxon>
        <taxon>Streptophyta</taxon>
        <taxon>Embryophyta</taxon>
        <taxon>Tracheophyta</taxon>
        <taxon>Spermatophyta</taxon>
        <taxon>Magnoliopsida</taxon>
        <taxon>Liliopsida</taxon>
        <taxon>Posidoniaceae</taxon>
        <taxon>Posidonia</taxon>
    </lineage>
</organism>